<feature type="domain" description="ABC transporter" evidence="9">
    <location>
        <begin position="2"/>
        <end position="231"/>
    </location>
</feature>
<dbReference type="FunFam" id="3.40.50.300:FF:000224">
    <property type="entry name" value="Energy-coupling factor transporter ATP-binding protein EcfA"/>
    <property type="match status" value="1"/>
</dbReference>
<dbReference type="Gene3D" id="3.40.50.300">
    <property type="entry name" value="P-loop containing nucleotide triphosphate hydrolases"/>
    <property type="match status" value="1"/>
</dbReference>
<keyword evidence="4" id="KW-1003">Cell membrane</keyword>
<dbReference type="PANTHER" id="PTHR43553">
    <property type="entry name" value="HEAVY METAL TRANSPORTER"/>
    <property type="match status" value="1"/>
</dbReference>
<dbReference type="KEGG" id="cpo:COPRO5265_0983"/>
<dbReference type="InterPro" id="IPR027417">
    <property type="entry name" value="P-loop_NTPase"/>
</dbReference>
<organism evidence="10 11">
    <name type="scientific">Coprothermobacter proteolyticus (strain ATCC 35245 / DSM 5265 / OCM 4 / BT)</name>
    <dbReference type="NCBI Taxonomy" id="309798"/>
    <lineage>
        <taxon>Bacteria</taxon>
        <taxon>Pseudomonadati</taxon>
        <taxon>Coprothermobacterota</taxon>
        <taxon>Coprothermobacteria</taxon>
        <taxon>Coprothermobacterales</taxon>
        <taxon>Coprothermobacteraceae</taxon>
        <taxon>Coprothermobacter</taxon>
    </lineage>
</organism>
<protein>
    <submittedName>
        <fullName evidence="10">Cobalt import ATP-binding protein CbiO 2</fullName>
        <ecNumber evidence="10">3.6.3.-</ecNumber>
    </submittedName>
</protein>
<dbReference type="InterPro" id="IPR050095">
    <property type="entry name" value="ECF_ABC_transporter_ATP-bd"/>
</dbReference>
<evidence type="ECO:0000256" key="7">
    <source>
        <dbReference type="ARBA" id="ARBA00022967"/>
    </source>
</evidence>
<dbReference type="InterPro" id="IPR003439">
    <property type="entry name" value="ABC_transporter-like_ATP-bd"/>
</dbReference>
<evidence type="ECO:0000256" key="6">
    <source>
        <dbReference type="ARBA" id="ARBA00022840"/>
    </source>
</evidence>
<keyword evidence="8" id="KW-0472">Membrane</keyword>
<evidence type="ECO:0000313" key="11">
    <source>
        <dbReference type="Proteomes" id="UP000001732"/>
    </source>
</evidence>
<dbReference type="AlphaFoldDB" id="B5Y958"/>
<dbReference type="STRING" id="309798.COPRO5265_0983"/>
<dbReference type="OrthoDB" id="9782163at2"/>
<keyword evidence="11" id="KW-1185">Reference proteome</keyword>
<keyword evidence="5" id="KW-0547">Nucleotide-binding</keyword>
<keyword evidence="7" id="KW-1278">Translocase</keyword>
<reference evidence="11" key="1">
    <citation type="submission" date="2008-08" db="EMBL/GenBank/DDBJ databases">
        <title>The complete genome sequence of Coprothermobacter proteolyticus strain ATCC 5245 / DSM 5265 / BT.</title>
        <authorList>
            <person name="Dodson R.J."/>
            <person name="Durkin A.S."/>
            <person name="Wu M."/>
            <person name="Eisen J."/>
            <person name="Sutton G."/>
        </authorList>
    </citation>
    <scope>NUCLEOTIDE SEQUENCE [LARGE SCALE GENOMIC DNA]</scope>
    <source>
        <strain evidence="11">ATCC 35245 / DSM 5265 / OCM 4 / BT</strain>
    </source>
</reference>
<comment type="subcellular location">
    <subcellularLocation>
        <location evidence="1">Cell membrane</location>
    </subcellularLocation>
</comment>
<accession>B5Y958</accession>
<dbReference type="GO" id="GO:0043190">
    <property type="term" value="C:ATP-binding cassette (ABC) transporter complex"/>
    <property type="evidence" value="ECO:0007669"/>
    <property type="project" value="TreeGrafter"/>
</dbReference>
<sequence>MIEVQEVSYGLEGRSILQSVSMNIYPGQFTVLMGGNGAGKTTLARVIKGLLLPTSGKVLIDGMEISTAGRDYQIKVGIVFQNPENQIVASVVEEDVAFGPENLGLSPREIKERVESSLKTVGLWDLRHRPVHALSGGQKQRLAIAGILALRPSYILFDEATALLDPVGRREVLETALSLANSVGVLWITHDLREALQADALYALCQGRVVFQGSVQEFLRDPEAMELANATIPEEVVLAEMLSKRGAHVEWPLNKENLLKAITSLNLKMFR</sequence>
<dbReference type="Pfam" id="PF00005">
    <property type="entry name" value="ABC_tran"/>
    <property type="match status" value="1"/>
</dbReference>
<dbReference type="RefSeq" id="WP_012543557.1">
    <property type="nucleotide sequence ID" value="NC_011295.1"/>
</dbReference>
<dbReference type="GO" id="GO:0016887">
    <property type="term" value="F:ATP hydrolysis activity"/>
    <property type="evidence" value="ECO:0007669"/>
    <property type="project" value="InterPro"/>
</dbReference>
<evidence type="ECO:0000256" key="8">
    <source>
        <dbReference type="ARBA" id="ARBA00023136"/>
    </source>
</evidence>
<dbReference type="InterPro" id="IPR003593">
    <property type="entry name" value="AAA+_ATPase"/>
</dbReference>
<dbReference type="InterPro" id="IPR017871">
    <property type="entry name" value="ABC_transporter-like_CS"/>
</dbReference>
<reference evidence="10 11" key="2">
    <citation type="journal article" date="2014" name="Genome Announc.">
        <title>Complete Genome Sequence of Coprothermobacter proteolyticus DSM 5265.</title>
        <authorList>
            <person name="Alexiev A."/>
            <person name="Coil D.A."/>
            <person name="Badger J.H."/>
            <person name="Enticknap J."/>
            <person name="Ward N."/>
            <person name="Robb F.T."/>
            <person name="Eisen J.A."/>
        </authorList>
    </citation>
    <scope>NUCLEOTIDE SEQUENCE [LARGE SCALE GENOMIC DNA]</scope>
    <source>
        <strain evidence="11">ATCC 35245 / DSM 5265 / OCM 4 / BT</strain>
    </source>
</reference>
<evidence type="ECO:0000256" key="2">
    <source>
        <dbReference type="ARBA" id="ARBA00005417"/>
    </source>
</evidence>
<evidence type="ECO:0000256" key="5">
    <source>
        <dbReference type="ARBA" id="ARBA00022741"/>
    </source>
</evidence>
<proteinExistence type="inferred from homology"/>
<dbReference type="InterPro" id="IPR015856">
    <property type="entry name" value="ABC_transpr_CbiO/EcfA_su"/>
</dbReference>
<evidence type="ECO:0000259" key="9">
    <source>
        <dbReference type="PROSITE" id="PS50893"/>
    </source>
</evidence>
<gene>
    <name evidence="10" type="ordered locus">COPRO5265_0983</name>
</gene>
<keyword evidence="3" id="KW-0813">Transport</keyword>
<dbReference type="eggNOG" id="COG1122">
    <property type="taxonomic scope" value="Bacteria"/>
</dbReference>
<comment type="similarity">
    <text evidence="2">Belongs to the ABC transporter superfamily.</text>
</comment>
<keyword evidence="6 10" id="KW-0067">ATP-binding</keyword>
<dbReference type="PROSITE" id="PS50893">
    <property type="entry name" value="ABC_TRANSPORTER_2"/>
    <property type="match status" value="1"/>
</dbReference>
<evidence type="ECO:0000313" key="10">
    <source>
        <dbReference type="EMBL" id="ACI16905.1"/>
    </source>
</evidence>
<dbReference type="Proteomes" id="UP000001732">
    <property type="component" value="Chromosome"/>
</dbReference>
<dbReference type="PANTHER" id="PTHR43553:SF24">
    <property type="entry name" value="ENERGY-COUPLING FACTOR TRANSPORTER ATP-BINDING PROTEIN ECFA1"/>
    <property type="match status" value="1"/>
</dbReference>
<dbReference type="EMBL" id="CP001145">
    <property type="protein sequence ID" value="ACI16905.1"/>
    <property type="molecule type" value="Genomic_DNA"/>
</dbReference>
<keyword evidence="10" id="KW-0378">Hydrolase</keyword>
<dbReference type="HOGENOM" id="CLU_000604_1_22_9"/>
<evidence type="ECO:0000256" key="4">
    <source>
        <dbReference type="ARBA" id="ARBA00022475"/>
    </source>
</evidence>
<name>B5Y958_COPPD</name>
<dbReference type="SMART" id="SM00382">
    <property type="entry name" value="AAA"/>
    <property type="match status" value="1"/>
</dbReference>
<dbReference type="PROSITE" id="PS00211">
    <property type="entry name" value="ABC_TRANSPORTER_1"/>
    <property type="match status" value="1"/>
</dbReference>
<dbReference type="CDD" id="cd03225">
    <property type="entry name" value="ABC_cobalt_CbiO_domain1"/>
    <property type="match status" value="1"/>
</dbReference>
<evidence type="ECO:0000256" key="1">
    <source>
        <dbReference type="ARBA" id="ARBA00004236"/>
    </source>
</evidence>
<dbReference type="EC" id="3.6.3.-" evidence="10"/>
<dbReference type="GO" id="GO:0005524">
    <property type="term" value="F:ATP binding"/>
    <property type="evidence" value="ECO:0007669"/>
    <property type="project" value="UniProtKB-KW"/>
</dbReference>
<dbReference type="GO" id="GO:0042626">
    <property type="term" value="F:ATPase-coupled transmembrane transporter activity"/>
    <property type="evidence" value="ECO:0007669"/>
    <property type="project" value="TreeGrafter"/>
</dbReference>
<dbReference type="SUPFAM" id="SSF52540">
    <property type="entry name" value="P-loop containing nucleoside triphosphate hydrolases"/>
    <property type="match status" value="1"/>
</dbReference>
<evidence type="ECO:0000256" key="3">
    <source>
        <dbReference type="ARBA" id="ARBA00022448"/>
    </source>
</evidence>